<dbReference type="EC" id="2.1.3.2" evidence="3"/>
<dbReference type="SUPFAM" id="SSF53671">
    <property type="entry name" value="Aspartate/ornithine carbamoyltransferase"/>
    <property type="match status" value="1"/>
</dbReference>
<dbReference type="GO" id="GO:0004070">
    <property type="term" value="F:aspartate carbamoyltransferase activity"/>
    <property type="evidence" value="ECO:0007669"/>
    <property type="project" value="UniProtKB-EC"/>
</dbReference>
<feature type="domain" description="Aspartate/ornithine carbamoyltransferase carbamoyl-P binding" evidence="2">
    <location>
        <begin position="13"/>
        <end position="76"/>
    </location>
</feature>
<evidence type="ECO:0000259" key="2">
    <source>
        <dbReference type="Pfam" id="PF02729"/>
    </source>
</evidence>
<name>A0A829H3T7_LACPA</name>
<dbReference type="EMBL" id="ANKE01000694">
    <property type="protein sequence ID" value="EPC70439.1"/>
    <property type="molecule type" value="Genomic_DNA"/>
</dbReference>
<dbReference type="Pfam" id="PF02729">
    <property type="entry name" value="OTCace_N"/>
    <property type="match status" value="1"/>
</dbReference>
<evidence type="ECO:0000313" key="4">
    <source>
        <dbReference type="Proteomes" id="UP000014244"/>
    </source>
</evidence>
<dbReference type="InterPro" id="IPR006130">
    <property type="entry name" value="Asp/Orn_carbamoylTrfase"/>
</dbReference>
<protein>
    <submittedName>
        <fullName evidence="3">Aspartate carbamoyltransferase catalytic subunit</fullName>
        <ecNumber evidence="3">2.1.3.2</ecNumber>
    </submittedName>
</protein>
<gene>
    <name evidence="3" type="primary">pyrB</name>
    <name evidence="3" type="ORF">Lpp41_14558</name>
</gene>
<dbReference type="Gene3D" id="3.40.50.1370">
    <property type="entry name" value="Aspartate/ornithine carbamoyltransferase"/>
    <property type="match status" value="1"/>
</dbReference>
<dbReference type="GO" id="GO:0016597">
    <property type="term" value="F:amino acid binding"/>
    <property type="evidence" value="ECO:0007669"/>
    <property type="project" value="InterPro"/>
</dbReference>
<evidence type="ECO:0000256" key="1">
    <source>
        <dbReference type="ARBA" id="ARBA00022679"/>
    </source>
</evidence>
<organism evidence="3 4">
    <name type="scientific">Lacticaseibacillus paracasei subsp. paracasei Lpp41</name>
    <dbReference type="NCBI Taxonomy" id="1256208"/>
    <lineage>
        <taxon>Bacteria</taxon>
        <taxon>Bacillati</taxon>
        <taxon>Bacillota</taxon>
        <taxon>Bacilli</taxon>
        <taxon>Lactobacillales</taxon>
        <taxon>Lactobacillaceae</taxon>
        <taxon>Lacticaseibacillus</taxon>
    </lineage>
</organism>
<keyword evidence="1 3" id="KW-0808">Transferase</keyword>
<comment type="caution">
    <text evidence="3">The sequence shown here is derived from an EMBL/GenBank/DDBJ whole genome shotgun (WGS) entry which is preliminary data.</text>
</comment>
<dbReference type="InterPro" id="IPR006132">
    <property type="entry name" value="Asp/Orn_carbamoyltranf_P-bd"/>
</dbReference>
<accession>A0A829H3T7</accession>
<dbReference type="GO" id="GO:0006520">
    <property type="term" value="P:amino acid metabolic process"/>
    <property type="evidence" value="ECO:0007669"/>
    <property type="project" value="InterPro"/>
</dbReference>
<sequence>MTLSNFTDTSFQDFVSAEQVDDKSAMTLINRAEDFKAGQTVHFPEPIYAANLFFENSTRTHTSFEMAERKLGLTVIP</sequence>
<reference evidence="3 4" key="1">
    <citation type="journal article" date="2013" name="PLoS ONE">
        <title>Lactobacillus paracasei comparative genomics: towards species pan-genome definition and exploitation of diversity.</title>
        <authorList>
            <person name="Smokvina T."/>
            <person name="Wels M."/>
            <person name="Polka J."/>
            <person name="Chervaux C."/>
            <person name="Brisse S."/>
            <person name="Boekhorst J."/>
            <person name="van Hylckama Vlieg J.E."/>
            <person name="Siezen R.J."/>
        </authorList>
    </citation>
    <scope>NUCLEOTIDE SEQUENCE [LARGE SCALE GENOMIC DNA]</scope>
    <source>
        <strain evidence="3 4">Lpp41</strain>
    </source>
</reference>
<evidence type="ECO:0000313" key="3">
    <source>
        <dbReference type="EMBL" id="EPC70439.1"/>
    </source>
</evidence>
<dbReference type="AlphaFoldDB" id="A0A829H3T7"/>
<dbReference type="InterPro" id="IPR036901">
    <property type="entry name" value="Asp/Orn_carbamoylTrfase_sf"/>
</dbReference>
<dbReference type="PROSITE" id="PS00097">
    <property type="entry name" value="CARBAMOYLTRANSFERASE"/>
    <property type="match status" value="1"/>
</dbReference>
<dbReference type="Proteomes" id="UP000014244">
    <property type="component" value="Unassembled WGS sequence"/>
</dbReference>
<feature type="non-terminal residue" evidence="3">
    <location>
        <position position="77"/>
    </location>
</feature>
<proteinExistence type="predicted"/>